<evidence type="ECO:0000256" key="3">
    <source>
        <dbReference type="ARBA" id="ARBA00022764"/>
    </source>
</evidence>
<dbReference type="Pfam" id="PF16889">
    <property type="entry name" value="Hepar_II_III_N"/>
    <property type="match status" value="1"/>
</dbReference>
<feature type="domain" description="Heparinase II/III-like C-terminal" evidence="5">
    <location>
        <begin position="370"/>
        <end position="543"/>
    </location>
</feature>
<protein>
    <recommendedName>
        <fullName evidence="11">Heparin-sulfate lyase N-terminal domain-containing protein</fullName>
    </recommendedName>
</protein>
<organism evidence="7 10">
    <name type="scientific">Labilibaculum euxinus</name>
    <dbReference type="NCBI Taxonomy" id="2686357"/>
    <lineage>
        <taxon>Bacteria</taxon>
        <taxon>Pseudomonadati</taxon>
        <taxon>Bacteroidota</taxon>
        <taxon>Bacteroidia</taxon>
        <taxon>Marinilabiliales</taxon>
        <taxon>Marinifilaceae</taxon>
        <taxon>Labilibaculum</taxon>
    </lineage>
</organism>
<comment type="subcellular location">
    <subcellularLocation>
        <location evidence="1">Periplasm</location>
    </subcellularLocation>
</comment>
<accession>A0A7M4D964</accession>
<evidence type="ECO:0000313" key="10">
    <source>
        <dbReference type="Proteomes" id="UP000462449"/>
    </source>
</evidence>
<keyword evidence="2" id="KW-0732">Signal</keyword>
<name>A0A7M4D964_9BACT</name>
<dbReference type="Gene3D" id="2.70.98.70">
    <property type="match status" value="1"/>
</dbReference>
<dbReference type="Gene3D" id="1.50.10.100">
    <property type="entry name" value="Chondroitin AC/alginate lyase"/>
    <property type="match status" value="1"/>
</dbReference>
<evidence type="ECO:0000256" key="4">
    <source>
        <dbReference type="ARBA" id="ARBA00023239"/>
    </source>
</evidence>
<evidence type="ECO:0000259" key="6">
    <source>
        <dbReference type="Pfam" id="PF16889"/>
    </source>
</evidence>
<dbReference type="Proteomes" id="UP000462449">
    <property type="component" value="Unassembled WGS sequence"/>
</dbReference>
<dbReference type="EMBL" id="QTZN02000042">
    <property type="protein sequence ID" value="MVB08398.1"/>
    <property type="molecule type" value="Genomic_DNA"/>
</dbReference>
<dbReference type="EMBL" id="WOTW01000042">
    <property type="protein sequence ID" value="MUP39193.1"/>
    <property type="molecule type" value="Genomic_DNA"/>
</dbReference>
<dbReference type="Pfam" id="PF07940">
    <property type="entry name" value="Hepar_II_III_C"/>
    <property type="match status" value="1"/>
</dbReference>
<evidence type="ECO:0000313" key="9">
    <source>
        <dbReference type="Proteomes" id="UP000285951"/>
    </source>
</evidence>
<sequence length="661" mass="75817">MLIRHLNQQNSMGSDRRIFLKKLVAGSAGILVTTTAFSEIFLNSPLRSNKYSIGNNKIIFPFFKYLKAYNLGNYLPKDQGGKFIQMELFNSEDDHIIVESIRNGLLQKIYGDPIGWGELEKTELEKSVWLNRFYYLPSFARLYYLSGDKSYLNDMMTLIRLWIHDNPRVTDSPISKYNWYDMQVAWRSIHLSWCFFLCSHGLTEDDKTLIFESLKEHSEVLVNGFGRQKLNEFNHQAHGALSMVYLGILFPTLPKAEELRDDGLRILEHHINNSFYKDGGNVEQMFGYYPFETSIFRDTYLLCRENEIKLPKNIKPLLQKMANYLLEVAQPDGTMPPINDSYPMPVNPTLDTVHEILDSSKLEMKVPGSHYLPDSHIGVMRTNSSEFKPWYLLANPAMTIGAHAHAGRLGFNLWYGKQPVVIDSGCCNYDDPLLVKWYRTSQAHNTVIIDGKSDEATSGDRQWAGKRQSDNRITDWIEKPDYSLVRMISPNTEKANASVNWIRNLALIKNNYLLIYDYFDTTNKHDYEILLHLPLEEFEVNNLEKTLLLKVDSPVAFIPADPSICNELKMGKGFVNINGKNKLTPVASYHITGKETHSVLMAAPVGNSASEMKISQEIFTDGIVVVAEHLSGKKDTILFRKPGSESFRYHNYKTTDWMAVY</sequence>
<reference evidence="7 10" key="2">
    <citation type="submission" date="2019-12" db="EMBL/GenBank/DDBJ databases">
        <title>Draft genome sequence of Labilibaculum sp. strain 44 isolated from deep waters of Black Sea.</title>
        <authorList>
            <person name="Yadav S."/>
            <person name="Villanueva L."/>
        </authorList>
    </citation>
    <scope>NUCLEOTIDE SEQUENCE [LARGE SCALE GENOMIC DNA]</scope>
    <source>
        <strain evidence="7 10">44</strain>
    </source>
</reference>
<evidence type="ECO:0000256" key="1">
    <source>
        <dbReference type="ARBA" id="ARBA00004418"/>
    </source>
</evidence>
<dbReference type="Proteomes" id="UP000285951">
    <property type="component" value="Unassembled WGS sequence"/>
</dbReference>
<feature type="domain" description="Heparin-sulfate lyase N-terminal" evidence="6">
    <location>
        <begin position="109"/>
        <end position="352"/>
    </location>
</feature>
<keyword evidence="3" id="KW-0574">Periplasm</keyword>
<evidence type="ECO:0000313" key="7">
    <source>
        <dbReference type="EMBL" id="MUP39193.1"/>
    </source>
</evidence>
<reference evidence="8 9" key="1">
    <citation type="submission" date="2019-11" db="EMBL/GenBank/DDBJ databases">
        <title>Draft genome sequence of Labilibaculum sp. strain SYP isolated from Black Sea.</title>
        <authorList>
            <person name="Yadav S."/>
            <person name="Villanueva L."/>
        </authorList>
    </citation>
    <scope>NUCLEOTIDE SEQUENCE [LARGE SCALE GENOMIC DNA]</scope>
    <source>
        <strain evidence="8 9">44</strain>
    </source>
</reference>
<keyword evidence="9" id="KW-1185">Reference proteome</keyword>
<proteinExistence type="predicted"/>
<dbReference type="AlphaFoldDB" id="A0A7M4D964"/>
<dbReference type="InterPro" id="IPR008929">
    <property type="entry name" value="Chondroitin_lyas"/>
</dbReference>
<dbReference type="PANTHER" id="PTHR39210:SF1">
    <property type="entry name" value="HEPARIN-SULFATE LYASE"/>
    <property type="match status" value="1"/>
</dbReference>
<dbReference type="InterPro" id="IPR031680">
    <property type="entry name" value="Hepar_II_III_N"/>
</dbReference>
<dbReference type="PANTHER" id="PTHR39210">
    <property type="entry name" value="HEPARIN-SULFATE LYASE"/>
    <property type="match status" value="1"/>
</dbReference>
<evidence type="ECO:0000259" key="5">
    <source>
        <dbReference type="Pfam" id="PF07940"/>
    </source>
</evidence>
<dbReference type="GO" id="GO:0016829">
    <property type="term" value="F:lyase activity"/>
    <property type="evidence" value="ECO:0007669"/>
    <property type="project" value="UniProtKB-KW"/>
</dbReference>
<dbReference type="InterPro" id="IPR012480">
    <property type="entry name" value="Hepar_II_III_C"/>
</dbReference>
<dbReference type="GO" id="GO:0042597">
    <property type="term" value="C:periplasmic space"/>
    <property type="evidence" value="ECO:0007669"/>
    <property type="project" value="UniProtKB-SubCell"/>
</dbReference>
<comment type="caution">
    <text evidence="7">The sequence shown here is derived from an EMBL/GenBank/DDBJ whole genome shotgun (WGS) entry which is preliminary data.</text>
</comment>
<dbReference type="SUPFAM" id="SSF48230">
    <property type="entry name" value="Chondroitin AC/alginate lyase"/>
    <property type="match status" value="1"/>
</dbReference>
<evidence type="ECO:0008006" key="11">
    <source>
        <dbReference type="Google" id="ProtNLM"/>
    </source>
</evidence>
<gene>
    <name evidence="8" type="ORF">DWB62_015340</name>
    <name evidence="7" type="ORF">GNY23_15340</name>
</gene>
<evidence type="ECO:0000313" key="8">
    <source>
        <dbReference type="EMBL" id="MVB08398.1"/>
    </source>
</evidence>
<evidence type="ECO:0000256" key="2">
    <source>
        <dbReference type="ARBA" id="ARBA00022729"/>
    </source>
</evidence>
<dbReference type="OrthoDB" id="7335480at2"/>
<keyword evidence="4" id="KW-0456">Lyase</keyword>